<evidence type="ECO:0008006" key="5">
    <source>
        <dbReference type="Google" id="ProtNLM"/>
    </source>
</evidence>
<reference evidence="3" key="1">
    <citation type="thesis" date="2020" institute="ProQuest LLC" country="789 East Eisenhower Parkway, Ann Arbor, MI, USA">
        <title>Comparative Genomics and Chromosome Evolution.</title>
        <authorList>
            <person name="Mudd A.B."/>
        </authorList>
    </citation>
    <scope>NUCLEOTIDE SEQUENCE</scope>
    <source>
        <strain evidence="3">1538</strain>
        <tissue evidence="3">Blood</tissue>
    </source>
</reference>
<dbReference type="SMART" id="SM00173">
    <property type="entry name" value="RAS"/>
    <property type="match status" value="1"/>
</dbReference>
<sequence length="147" mass="16882">MTKYRKVVVLGHRAVGKTSLTLQFIKEFPQDYKPSEDQYWAKLFSIDGVGYEICVVDTRSQNELSFIRPSYVSEVDGYVIVYSVDSPRSFRIASRLYRKLEDKRGRRRMPVVLVGNKKDLPPDRHTVSPEEGRAVADKLSFSPTLHA</sequence>
<dbReference type="GO" id="GO:0007165">
    <property type="term" value="P:signal transduction"/>
    <property type="evidence" value="ECO:0007669"/>
    <property type="project" value="InterPro"/>
</dbReference>
<evidence type="ECO:0000313" key="4">
    <source>
        <dbReference type="Proteomes" id="UP001181693"/>
    </source>
</evidence>
<dbReference type="PROSITE" id="PS51421">
    <property type="entry name" value="RAS"/>
    <property type="match status" value="1"/>
</dbReference>
<name>A0AAV3B8H4_PYXAD</name>
<evidence type="ECO:0000256" key="2">
    <source>
        <dbReference type="ARBA" id="ARBA00023134"/>
    </source>
</evidence>
<protein>
    <recommendedName>
        <fullName evidence="5">Small monomeric GTPase</fullName>
    </recommendedName>
</protein>
<proteinExistence type="predicted"/>
<evidence type="ECO:0000256" key="1">
    <source>
        <dbReference type="ARBA" id="ARBA00022741"/>
    </source>
</evidence>
<dbReference type="InterPro" id="IPR027417">
    <property type="entry name" value="P-loop_NTPase"/>
</dbReference>
<evidence type="ECO:0000313" key="3">
    <source>
        <dbReference type="EMBL" id="DBA32820.1"/>
    </source>
</evidence>
<dbReference type="EMBL" id="DYDO01000001">
    <property type="protein sequence ID" value="DBA32820.1"/>
    <property type="molecule type" value="Genomic_DNA"/>
</dbReference>
<dbReference type="GO" id="GO:0005525">
    <property type="term" value="F:GTP binding"/>
    <property type="evidence" value="ECO:0007669"/>
    <property type="project" value="UniProtKB-KW"/>
</dbReference>
<organism evidence="3 4">
    <name type="scientific">Pyxicephalus adspersus</name>
    <name type="common">African bullfrog</name>
    <dbReference type="NCBI Taxonomy" id="30357"/>
    <lineage>
        <taxon>Eukaryota</taxon>
        <taxon>Metazoa</taxon>
        <taxon>Chordata</taxon>
        <taxon>Craniata</taxon>
        <taxon>Vertebrata</taxon>
        <taxon>Euteleostomi</taxon>
        <taxon>Amphibia</taxon>
        <taxon>Batrachia</taxon>
        <taxon>Anura</taxon>
        <taxon>Neobatrachia</taxon>
        <taxon>Ranoidea</taxon>
        <taxon>Pyxicephalidae</taxon>
        <taxon>Pyxicephalinae</taxon>
        <taxon>Pyxicephalus</taxon>
    </lineage>
</organism>
<dbReference type="Pfam" id="PF00071">
    <property type="entry name" value="Ras"/>
    <property type="match status" value="1"/>
</dbReference>
<comment type="caution">
    <text evidence="3">The sequence shown here is derived from an EMBL/GenBank/DDBJ whole genome shotgun (WGS) entry which is preliminary data.</text>
</comment>
<accession>A0AAV3B8H4</accession>
<dbReference type="InterPro" id="IPR005225">
    <property type="entry name" value="Small_GTP-bd"/>
</dbReference>
<dbReference type="GO" id="GO:0003924">
    <property type="term" value="F:GTPase activity"/>
    <property type="evidence" value="ECO:0007669"/>
    <property type="project" value="InterPro"/>
</dbReference>
<gene>
    <name evidence="3" type="ORF">GDO54_000581</name>
</gene>
<dbReference type="Proteomes" id="UP001181693">
    <property type="component" value="Unassembled WGS sequence"/>
</dbReference>
<dbReference type="SMART" id="SM00174">
    <property type="entry name" value="RHO"/>
    <property type="match status" value="1"/>
</dbReference>
<dbReference type="PANTHER" id="PTHR24070">
    <property type="entry name" value="RAS, DI-RAS, AND RHEB FAMILY MEMBERS OF SMALL GTPASE SUPERFAMILY"/>
    <property type="match status" value="1"/>
</dbReference>
<dbReference type="Gene3D" id="3.40.50.300">
    <property type="entry name" value="P-loop containing nucleotide triphosphate hydrolases"/>
    <property type="match status" value="1"/>
</dbReference>
<dbReference type="SUPFAM" id="SSF52540">
    <property type="entry name" value="P-loop containing nucleoside triphosphate hydrolases"/>
    <property type="match status" value="1"/>
</dbReference>
<dbReference type="NCBIfam" id="TIGR00231">
    <property type="entry name" value="small_GTP"/>
    <property type="match status" value="1"/>
</dbReference>
<dbReference type="SMART" id="SM00175">
    <property type="entry name" value="RAB"/>
    <property type="match status" value="1"/>
</dbReference>
<keyword evidence="4" id="KW-1185">Reference proteome</keyword>
<dbReference type="GO" id="GO:0016020">
    <property type="term" value="C:membrane"/>
    <property type="evidence" value="ECO:0007669"/>
    <property type="project" value="InterPro"/>
</dbReference>
<keyword evidence="2" id="KW-0342">GTP-binding</keyword>
<dbReference type="InterPro" id="IPR020849">
    <property type="entry name" value="Small_GTPase_Ras-type"/>
</dbReference>
<dbReference type="InterPro" id="IPR001806">
    <property type="entry name" value="Small_GTPase"/>
</dbReference>
<dbReference type="PRINTS" id="PR00449">
    <property type="entry name" value="RASTRNSFRMNG"/>
</dbReference>
<dbReference type="PROSITE" id="PS51419">
    <property type="entry name" value="RAB"/>
    <property type="match status" value="1"/>
</dbReference>
<keyword evidence="1" id="KW-0547">Nucleotide-binding</keyword>
<dbReference type="AlphaFoldDB" id="A0AAV3B8H4"/>